<dbReference type="SMART" id="SM00256">
    <property type="entry name" value="FBOX"/>
    <property type="match status" value="1"/>
</dbReference>
<dbReference type="InterPro" id="IPR050796">
    <property type="entry name" value="SCF_F-box_component"/>
</dbReference>
<dbReference type="PANTHER" id="PTHR31672">
    <property type="entry name" value="BNACNNG10540D PROTEIN"/>
    <property type="match status" value="1"/>
</dbReference>
<dbReference type="Pfam" id="PF12937">
    <property type="entry name" value="F-box-like"/>
    <property type="match status" value="1"/>
</dbReference>
<feature type="region of interest" description="Disordered" evidence="1">
    <location>
        <begin position="1"/>
        <end position="42"/>
    </location>
</feature>
<dbReference type="Gene3D" id="1.20.1280.50">
    <property type="match status" value="1"/>
</dbReference>
<organism evidence="3 4">
    <name type="scientific">Castilleja foliolosa</name>
    <dbReference type="NCBI Taxonomy" id="1961234"/>
    <lineage>
        <taxon>Eukaryota</taxon>
        <taxon>Viridiplantae</taxon>
        <taxon>Streptophyta</taxon>
        <taxon>Embryophyta</taxon>
        <taxon>Tracheophyta</taxon>
        <taxon>Spermatophyta</taxon>
        <taxon>Magnoliopsida</taxon>
        <taxon>eudicotyledons</taxon>
        <taxon>Gunneridae</taxon>
        <taxon>Pentapetalae</taxon>
        <taxon>asterids</taxon>
        <taxon>lamiids</taxon>
        <taxon>Lamiales</taxon>
        <taxon>Orobanchaceae</taxon>
        <taxon>Pedicularideae</taxon>
        <taxon>Castillejinae</taxon>
        <taxon>Castilleja</taxon>
    </lineage>
</organism>
<comment type="caution">
    <text evidence="3">The sequence shown here is derived from an EMBL/GenBank/DDBJ whole genome shotgun (WGS) entry which is preliminary data.</text>
</comment>
<dbReference type="InterPro" id="IPR001810">
    <property type="entry name" value="F-box_dom"/>
</dbReference>
<dbReference type="Pfam" id="PF08268">
    <property type="entry name" value="FBA_3"/>
    <property type="match status" value="1"/>
</dbReference>
<gene>
    <name evidence="3" type="ORF">CASFOL_041105</name>
</gene>
<name>A0ABD3BDV6_9LAMI</name>
<dbReference type="InterPro" id="IPR013187">
    <property type="entry name" value="F-box-assoc_dom_typ3"/>
</dbReference>
<proteinExistence type="predicted"/>
<dbReference type="Proteomes" id="UP001632038">
    <property type="component" value="Unassembled WGS sequence"/>
</dbReference>
<reference evidence="4" key="1">
    <citation type="journal article" date="2024" name="IScience">
        <title>Strigolactones Initiate the Formation of Haustorium-like Structures in Castilleja.</title>
        <authorList>
            <person name="Buerger M."/>
            <person name="Peterson D."/>
            <person name="Chory J."/>
        </authorList>
    </citation>
    <scope>NUCLEOTIDE SEQUENCE [LARGE SCALE GENOMIC DNA]</scope>
</reference>
<dbReference type="InterPro" id="IPR036047">
    <property type="entry name" value="F-box-like_dom_sf"/>
</dbReference>
<evidence type="ECO:0000313" key="3">
    <source>
        <dbReference type="EMBL" id="KAL3615444.1"/>
    </source>
</evidence>
<dbReference type="SUPFAM" id="SSF81383">
    <property type="entry name" value="F-box domain"/>
    <property type="match status" value="1"/>
</dbReference>
<keyword evidence="4" id="KW-1185">Reference proteome</keyword>
<evidence type="ECO:0000259" key="2">
    <source>
        <dbReference type="PROSITE" id="PS50181"/>
    </source>
</evidence>
<sequence>MKIKPPSPPHPRSSGSPMDGLTDSHLITVPTRKTNEEEDNSERVTNKSCLLFDISRIHVPKKRLKVNNGRSHPYYLSSCKRFESNINSLPVDIVFDILVQLPAQDIYSAVRTVCRKWYQIIHTNKFVHTHFHHSTYGLLVQKRVSQSTQLAFMALSRQGQIELTRLNYEPEHHILCSSCNGLILECERRNDNTLYISNPVTMQRFSLPPFAFPDPVMDLHYSALAYASLSMEYKVVRVYLNRENFQLGCIILTVGVDESWRPVCTQHLSLRSKQNLVFRPLTTEGFVHWVNMSNYVLTLNVETEIITEHPFPSSGDGICFFPTAKYLSLLIANSCRSCSWDIWEMKPETGEWTQLPGIDLKDQMFEILGSSSEFDTIYKLSPAYIGSWLVPVGWLEYKEVFLYRVTNGIFAAWNIRLNKFEFIKLDSDLDGFFVHRNSLLWLDGC</sequence>
<dbReference type="PANTHER" id="PTHR31672:SF11">
    <property type="entry name" value="F-BOX PROTEIN CPR1-LIKE ISOFORM X2"/>
    <property type="match status" value="1"/>
</dbReference>
<feature type="domain" description="F-box" evidence="2">
    <location>
        <begin position="83"/>
        <end position="130"/>
    </location>
</feature>
<dbReference type="NCBIfam" id="TIGR01640">
    <property type="entry name" value="F_box_assoc_1"/>
    <property type="match status" value="1"/>
</dbReference>
<evidence type="ECO:0000313" key="4">
    <source>
        <dbReference type="Proteomes" id="UP001632038"/>
    </source>
</evidence>
<evidence type="ECO:0000256" key="1">
    <source>
        <dbReference type="SAM" id="MobiDB-lite"/>
    </source>
</evidence>
<dbReference type="PROSITE" id="PS50181">
    <property type="entry name" value="FBOX"/>
    <property type="match status" value="1"/>
</dbReference>
<accession>A0ABD3BDV6</accession>
<dbReference type="AlphaFoldDB" id="A0ABD3BDV6"/>
<protein>
    <recommendedName>
        <fullName evidence="2">F-box domain-containing protein</fullName>
    </recommendedName>
</protein>
<dbReference type="EMBL" id="JAVIJP010000100">
    <property type="protein sequence ID" value="KAL3615444.1"/>
    <property type="molecule type" value="Genomic_DNA"/>
</dbReference>
<feature type="compositionally biased region" description="Pro residues" evidence="1">
    <location>
        <begin position="1"/>
        <end position="11"/>
    </location>
</feature>
<dbReference type="InterPro" id="IPR017451">
    <property type="entry name" value="F-box-assoc_interact_dom"/>
</dbReference>